<evidence type="ECO:0000313" key="2">
    <source>
        <dbReference type="EMBL" id="CCF84137.1"/>
    </source>
</evidence>
<proteinExistence type="predicted"/>
<evidence type="ECO:0000313" key="3">
    <source>
        <dbReference type="Proteomes" id="UP000004221"/>
    </source>
</evidence>
<sequence>MDKLFYRTDEAGPVLGIRRSKLWQLMDEGKIKSVKIGRSRLIPADELRRFADELMAEQLGSRGDDAKIA</sequence>
<keyword evidence="3" id="KW-1185">Reference proteome</keyword>
<accession>I4EHH5</accession>
<name>I4EHH5_9BACT</name>
<gene>
    <name evidence="2" type="ORF">NITHO_3110010</name>
</gene>
<dbReference type="NCBIfam" id="TIGR01764">
    <property type="entry name" value="excise"/>
    <property type="match status" value="1"/>
</dbReference>
<protein>
    <recommendedName>
        <fullName evidence="1">Helix-turn-helix domain-containing protein</fullName>
    </recommendedName>
</protein>
<dbReference type="InterPro" id="IPR041657">
    <property type="entry name" value="HTH_17"/>
</dbReference>
<dbReference type="RefSeq" id="WP_008478052.1">
    <property type="nucleotide sequence ID" value="NZ_CAGS01000237.1"/>
</dbReference>
<dbReference type="InterPro" id="IPR010093">
    <property type="entry name" value="SinI_DNA-bd"/>
</dbReference>
<dbReference type="Pfam" id="PF12728">
    <property type="entry name" value="HTH_17"/>
    <property type="match status" value="1"/>
</dbReference>
<dbReference type="AlphaFoldDB" id="I4EHH5"/>
<dbReference type="Proteomes" id="UP000004221">
    <property type="component" value="Unassembled WGS sequence"/>
</dbReference>
<reference evidence="2 3" key="1">
    <citation type="journal article" date="2012" name="ISME J.">
        <title>Nitrification expanded: discovery, physiology and genomics of a nitrite-oxidizing bacterium from the phylum Chloroflexi.</title>
        <authorList>
            <person name="Sorokin D.Y."/>
            <person name="Lucker S."/>
            <person name="Vejmelkova D."/>
            <person name="Kostrikina N.A."/>
            <person name="Kleerebezem R."/>
            <person name="Rijpstra W.I."/>
            <person name="Damste J.S."/>
            <person name="Le Paslier D."/>
            <person name="Muyzer G."/>
            <person name="Wagner M."/>
            <person name="van Loosdrecht M.C."/>
            <person name="Daims H."/>
        </authorList>
    </citation>
    <scope>NUCLEOTIDE SEQUENCE [LARGE SCALE GENOMIC DNA]</scope>
    <source>
        <strain evidence="3">none</strain>
    </source>
</reference>
<evidence type="ECO:0000259" key="1">
    <source>
        <dbReference type="Pfam" id="PF12728"/>
    </source>
</evidence>
<organism evidence="2 3">
    <name type="scientific">Nitrolancea hollandica Lb</name>
    <dbReference type="NCBI Taxonomy" id="1129897"/>
    <lineage>
        <taxon>Bacteria</taxon>
        <taxon>Pseudomonadati</taxon>
        <taxon>Thermomicrobiota</taxon>
        <taxon>Thermomicrobia</taxon>
        <taxon>Sphaerobacterales</taxon>
        <taxon>Sphaerobacterineae</taxon>
        <taxon>Sphaerobacteraceae</taxon>
        <taxon>Nitrolancea</taxon>
    </lineage>
</organism>
<feature type="domain" description="Helix-turn-helix" evidence="1">
    <location>
        <begin position="6"/>
        <end position="53"/>
    </location>
</feature>
<dbReference type="GO" id="GO:0003677">
    <property type="term" value="F:DNA binding"/>
    <property type="evidence" value="ECO:0007669"/>
    <property type="project" value="InterPro"/>
</dbReference>
<dbReference type="EMBL" id="CAGS01000237">
    <property type="protein sequence ID" value="CCF84137.1"/>
    <property type="molecule type" value="Genomic_DNA"/>
</dbReference>
<comment type="caution">
    <text evidence="2">The sequence shown here is derived from an EMBL/GenBank/DDBJ whole genome shotgun (WGS) entry which is preliminary data.</text>
</comment>